<reference evidence="2" key="2">
    <citation type="submission" date="2022-10" db="EMBL/GenBank/DDBJ databases">
        <authorList>
            <consortium name="ENA_rothamsted_submissions"/>
            <consortium name="culmorum"/>
            <person name="King R."/>
        </authorList>
    </citation>
    <scope>NUCLEOTIDE SEQUENCE</scope>
</reference>
<feature type="compositionally biased region" description="Acidic residues" evidence="1">
    <location>
        <begin position="15"/>
        <end position="31"/>
    </location>
</feature>
<evidence type="ECO:0000256" key="1">
    <source>
        <dbReference type="SAM" id="MobiDB-lite"/>
    </source>
</evidence>
<dbReference type="InterPro" id="IPR012479">
    <property type="entry name" value="SAP30BP"/>
</dbReference>
<name>A0A9N9RGX3_9DIPT</name>
<gene>
    <name evidence="2" type="ORF">CHIRRI_LOCUS707</name>
</gene>
<dbReference type="GO" id="GO:0006355">
    <property type="term" value="P:regulation of DNA-templated transcription"/>
    <property type="evidence" value="ECO:0007669"/>
    <property type="project" value="InterPro"/>
</dbReference>
<dbReference type="OrthoDB" id="1714508at2759"/>
<evidence type="ECO:0000313" key="3">
    <source>
        <dbReference type="Proteomes" id="UP001153620"/>
    </source>
</evidence>
<feature type="region of interest" description="Disordered" evidence="1">
    <location>
        <begin position="190"/>
        <end position="240"/>
    </location>
</feature>
<dbReference type="AlphaFoldDB" id="A0A9N9RGX3"/>
<feature type="compositionally biased region" description="Basic and acidic residues" evidence="1">
    <location>
        <begin position="63"/>
        <end position="75"/>
    </location>
</feature>
<dbReference type="Proteomes" id="UP001153620">
    <property type="component" value="Chromosome 1"/>
</dbReference>
<dbReference type="Pfam" id="PF07818">
    <property type="entry name" value="HCNGP"/>
    <property type="match status" value="1"/>
</dbReference>
<evidence type="ECO:0008006" key="4">
    <source>
        <dbReference type="Google" id="ProtNLM"/>
    </source>
</evidence>
<feature type="compositionally biased region" description="Polar residues" evidence="1">
    <location>
        <begin position="215"/>
        <end position="227"/>
    </location>
</feature>
<proteinExistence type="predicted"/>
<feature type="region of interest" description="Disordered" evidence="1">
    <location>
        <begin position="1"/>
        <end position="85"/>
    </location>
</feature>
<dbReference type="PANTHER" id="PTHR13464">
    <property type="entry name" value="TRANSCRIPTIONAL REGULATOR PROTEIN HCNGP"/>
    <property type="match status" value="1"/>
</dbReference>
<feature type="compositionally biased region" description="Basic and acidic residues" evidence="1">
    <location>
        <begin position="190"/>
        <end position="202"/>
    </location>
</feature>
<dbReference type="EMBL" id="OU895877">
    <property type="protein sequence ID" value="CAG9797718.1"/>
    <property type="molecule type" value="Genomic_DNA"/>
</dbReference>
<reference evidence="2" key="1">
    <citation type="submission" date="2022-01" db="EMBL/GenBank/DDBJ databases">
        <authorList>
            <person name="King R."/>
        </authorList>
    </citation>
    <scope>NUCLEOTIDE SEQUENCE</scope>
</reference>
<feature type="compositionally biased region" description="Low complexity" evidence="1">
    <location>
        <begin position="228"/>
        <end position="240"/>
    </location>
</feature>
<dbReference type="GO" id="GO:0005634">
    <property type="term" value="C:nucleus"/>
    <property type="evidence" value="ECO:0007669"/>
    <property type="project" value="TreeGrafter"/>
</dbReference>
<evidence type="ECO:0000313" key="2">
    <source>
        <dbReference type="EMBL" id="CAG9797718.1"/>
    </source>
</evidence>
<protein>
    <recommendedName>
        <fullName evidence="4">SAP30-binding protein</fullName>
    </recommendedName>
</protein>
<keyword evidence="3" id="KW-1185">Reference proteome</keyword>
<feature type="compositionally biased region" description="Polar residues" evidence="1">
    <location>
        <begin position="1"/>
        <end position="14"/>
    </location>
</feature>
<organism evidence="2 3">
    <name type="scientific">Chironomus riparius</name>
    <dbReference type="NCBI Taxonomy" id="315576"/>
    <lineage>
        <taxon>Eukaryota</taxon>
        <taxon>Metazoa</taxon>
        <taxon>Ecdysozoa</taxon>
        <taxon>Arthropoda</taxon>
        <taxon>Hexapoda</taxon>
        <taxon>Insecta</taxon>
        <taxon>Pterygota</taxon>
        <taxon>Neoptera</taxon>
        <taxon>Endopterygota</taxon>
        <taxon>Diptera</taxon>
        <taxon>Nematocera</taxon>
        <taxon>Chironomoidea</taxon>
        <taxon>Chironomidae</taxon>
        <taxon>Chironominae</taxon>
        <taxon>Chironomus</taxon>
    </lineage>
</organism>
<dbReference type="PANTHER" id="PTHR13464:SF0">
    <property type="entry name" value="SAP30-BINDING PROTEIN"/>
    <property type="match status" value="1"/>
</dbReference>
<accession>A0A9N9RGX3</accession>
<sequence>MNSALASLTATYTDSENEDHFDDQGSDEEDSKESTPEIVMQPNQNNNPKKSFRLVSYNDIQEDEAHSDTEMKGENQESEENADLEDKYAKYYKKYGFNLPAEPRHSRQNPKLQEMVTNISQKMNKKPEYDLNQYIQEEKKFRNPSIYDKLIQYCALNELGTNFSSDQWDVSIYGPESYYEELAKAQKAEMDKHEKQKKENIKTEVISGKRKTKWDVQNSDNKLVPNNSSTTSSSSSSAAKTTTTVINAFGTLKKTKV</sequence>